<dbReference type="PANTHER" id="PTHR11895:SF7">
    <property type="entry name" value="GLUTAMYL-TRNA(GLN) AMIDOTRANSFERASE SUBUNIT A, MITOCHONDRIAL"/>
    <property type="match status" value="1"/>
</dbReference>
<dbReference type="Proteomes" id="UP000000578">
    <property type="component" value="Chromosome"/>
</dbReference>
<dbReference type="HOGENOM" id="CLU_009600_7_6_2"/>
<proteinExistence type="predicted"/>
<dbReference type="EnsemblBacteria" id="AAR39210">
    <property type="protein sequence ID" value="AAR39210"/>
    <property type="gene ID" value="NEQ360"/>
</dbReference>
<evidence type="ECO:0000313" key="3">
    <source>
        <dbReference type="Proteomes" id="UP000000578"/>
    </source>
</evidence>
<dbReference type="EMBL" id="AE017199">
    <property type="protein sequence ID" value="AAR39210.1"/>
    <property type="molecule type" value="Genomic_DNA"/>
</dbReference>
<dbReference type="PANTHER" id="PTHR11895">
    <property type="entry name" value="TRANSAMIDASE"/>
    <property type="match status" value="1"/>
</dbReference>
<dbReference type="KEGG" id="neq:NEQ360"/>
<name>Q74N01_NANEQ</name>
<evidence type="ECO:0000259" key="1">
    <source>
        <dbReference type="Pfam" id="PF01425"/>
    </source>
</evidence>
<dbReference type="InterPro" id="IPR036928">
    <property type="entry name" value="AS_sf"/>
</dbReference>
<gene>
    <name evidence="2" type="ordered locus">NEQ360</name>
</gene>
<dbReference type="BioCyc" id="NEQU228908:GJB6-387-MONOMER"/>
<dbReference type="AlphaFoldDB" id="Q74N01"/>
<dbReference type="STRING" id="228908.NEQ360"/>
<dbReference type="SUPFAM" id="SSF75304">
    <property type="entry name" value="Amidase signature (AS) enzymes"/>
    <property type="match status" value="1"/>
</dbReference>
<dbReference type="PATRIC" id="fig|228908.8.peg.371"/>
<dbReference type="Gene3D" id="3.90.1300.10">
    <property type="entry name" value="Amidase signature (AS) domain"/>
    <property type="match status" value="1"/>
</dbReference>
<feature type="domain" description="Amidase" evidence="1">
    <location>
        <begin position="37"/>
        <end position="417"/>
    </location>
</feature>
<dbReference type="Pfam" id="PF01425">
    <property type="entry name" value="Amidase"/>
    <property type="match status" value="1"/>
</dbReference>
<evidence type="ECO:0000313" key="2">
    <source>
        <dbReference type="EMBL" id="AAR39210.1"/>
    </source>
</evidence>
<protein>
    <submittedName>
        <fullName evidence="2">NEQ360</fullName>
    </submittedName>
</protein>
<organism evidence="2 3">
    <name type="scientific">Nanoarchaeum equitans (strain Kin4-M)</name>
    <dbReference type="NCBI Taxonomy" id="228908"/>
    <lineage>
        <taxon>Archaea</taxon>
        <taxon>Nanobdellota</taxon>
        <taxon>Candidatus Nanoarchaeia</taxon>
        <taxon>Nanoarchaeales</taxon>
        <taxon>Nanoarchaeaceae</taxon>
        <taxon>Nanoarchaeum</taxon>
    </lineage>
</organism>
<keyword evidence="3" id="KW-1185">Reference proteome</keyword>
<sequence length="432" mass="48741">MPMDVEQIMEYAKKVDEKTNSIITFNNELIENPSFIVTIKDNIVTKNLRTTAGSKMLEDYIPPYDSFVSEQLKKANALIIGKTAMDEFGFGSFGVNSCIKVARNALDPNRVAGGSSSGAGAFTALFNKKYDNHVAIAVSTGGSISNPAAFNSVIGITPTYGLVSRYGLIDYANSLDKIGVMGTNIDYMKKVLEIIAKPDPRDQTNVGLKEPIKYIDKKFTIGVIRVDVDEKIEKAFYNFVSELEKEYKIEEIEFPLFDIALASYYIIAMAEASTNLARYGNILFGYSVNPKGKHYDEFYMESRELFCEETKRRILVGTLVRTKGFKGKYYEKALIGRKKVIEEYKRLFKKFDLLLTPTMPILPPKFKELESLKPINIYRMDILTVPPNLAGLPHMSYPIDKFIGAQFIANHFNESYLFSIAKILSTSLYPFF</sequence>
<dbReference type="InterPro" id="IPR023631">
    <property type="entry name" value="Amidase_dom"/>
</dbReference>
<reference evidence="2 3" key="1">
    <citation type="journal article" date="2003" name="Proc. Natl. Acad. Sci. U.S.A.">
        <title>The genome of Nanoarchaeum equitans: insights into early archaeal evolution and derived parasitism.</title>
        <authorList>
            <person name="Waters E."/>
            <person name="Hohn M.J."/>
            <person name="Ahel I."/>
            <person name="Graham D.E."/>
            <person name="Adams M.D."/>
            <person name="Barnstead M."/>
            <person name="Beeson K.Y."/>
            <person name="Bibbs L."/>
            <person name="Bolanos R."/>
            <person name="Keller M."/>
            <person name="Kretz K."/>
            <person name="Lin X."/>
            <person name="Mathur E."/>
            <person name="Ni J."/>
            <person name="Podar M."/>
            <person name="Richardson T."/>
            <person name="Sutton G.G."/>
            <person name="Simon M."/>
            <person name="Soll D."/>
            <person name="Stetter K.O."/>
            <person name="Short J.M."/>
            <person name="Noordewier M."/>
        </authorList>
    </citation>
    <scope>NUCLEOTIDE SEQUENCE [LARGE SCALE GENOMIC DNA]</scope>
    <source>
        <strain evidence="2 3">Kin4-M</strain>
    </source>
</reference>
<accession>Q74N01</accession>
<dbReference type="GO" id="GO:0003824">
    <property type="term" value="F:catalytic activity"/>
    <property type="evidence" value="ECO:0007669"/>
    <property type="project" value="InterPro"/>
</dbReference>
<dbReference type="InterPro" id="IPR000120">
    <property type="entry name" value="Amidase"/>
</dbReference>